<dbReference type="AlphaFoldDB" id="A0A1J5QX07"/>
<dbReference type="InterPro" id="IPR036249">
    <property type="entry name" value="Thioredoxin-like_sf"/>
</dbReference>
<dbReference type="EMBL" id="MLJW01001062">
    <property type="protein sequence ID" value="OIQ80421.1"/>
    <property type="molecule type" value="Genomic_DNA"/>
</dbReference>
<proteinExistence type="predicted"/>
<comment type="caution">
    <text evidence="2">The sequence shown here is derived from an EMBL/GenBank/DDBJ whole genome shotgun (WGS) entry which is preliminary data.</text>
</comment>
<dbReference type="PANTHER" id="PTHR42673:SF4">
    <property type="entry name" value="MALEYLACETOACETATE ISOMERASE"/>
    <property type="match status" value="1"/>
</dbReference>
<dbReference type="PROSITE" id="PS50404">
    <property type="entry name" value="GST_NTER"/>
    <property type="match status" value="1"/>
</dbReference>
<feature type="domain" description="GST N-terminal" evidence="1">
    <location>
        <begin position="2"/>
        <end position="82"/>
    </location>
</feature>
<dbReference type="GO" id="GO:0016034">
    <property type="term" value="F:maleylacetoacetate isomerase activity"/>
    <property type="evidence" value="ECO:0007669"/>
    <property type="project" value="TreeGrafter"/>
</dbReference>
<dbReference type="GO" id="GO:0006749">
    <property type="term" value="P:glutathione metabolic process"/>
    <property type="evidence" value="ECO:0007669"/>
    <property type="project" value="TreeGrafter"/>
</dbReference>
<name>A0A1J5QX07_9ZZZZ</name>
<dbReference type="SUPFAM" id="SSF52833">
    <property type="entry name" value="Thioredoxin-like"/>
    <property type="match status" value="1"/>
</dbReference>
<dbReference type="InterPro" id="IPR040079">
    <property type="entry name" value="Glutathione_S-Trfase"/>
</dbReference>
<dbReference type="SUPFAM" id="SSF47616">
    <property type="entry name" value="GST C-terminal domain-like"/>
    <property type="match status" value="1"/>
</dbReference>
<dbReference type="Gene3D" id="1.20.1050.10">
    <property type="match status" value="1"/>
</dbReference>
<dbReference type="SFLD" id="SFLDS00019">
    <property type="entry name" value="Glutathione_Transferase_(cytos"/>
    <property type="match status" value="1"/>
</dbReference>
<dbReference type="PANTHER" id="PTHR42673">
    <property type="entry name" value="MALEYLACETOACETATE ISOMERASE"/>
    <property type="match status" value="1"/>
</dbReference>
<organism evidence="2">
    <name type="scientific">mine drainage metagenome</name>
    <dbReference type="NCBI Taxonomy" id="410659"/>
    <lineage>
        <taxon>unclassified sequences</taxon>
        <taxon>metagenomes</taxon>
        <taxon>ecological metagenomes</taxon>
    </lineage>
</organism>
<dbReference type="CDD" id="cd03043">
    <property type="entry name" value="GST_N_1"/>
    <property type="match status" value="1"/>
</dbReference>
<accession>A0A1J5QX07</accession>
<reference evidence="2" key="1">
    <citation type="submission" date="2016-10" db="EMBL/GenBank/DDBJ databases">
        <title>Sequence of Gallionella enrichment culture.</title>
        <authorList>
            <person name="Poehlein A."/>
            <person name="Muehling M."/>
            <person name="Daniel R."/>
        </authorList>
    </citation>
    <scope>NUCLEOTIDE SEQUENCE</scope>
</reference>
<keyword evidence="2" id="KW-0808">Transferase</keyword>
<evidence type="ECO:0000259" key="1">
    <source>
        <dbReference type="PROSITE" id="PS50404"/>
    </source>
</evidence>
<dbReference type="Gene3D" id="3.40.30.10">
    <property type="entry name" value="Glutaredoxin"/>
    <property type="match status" value="1"/>
</dbReference>
<dbReference type="CDD" id="cd03194">
    <property type="entry name" value="GST_C_3"/>
    <property type="match status" value="1"/>
</dbReference>
<dbReference type="EC" id="2.5.1.18" evidence="2"/>
<dbReference type="Pfam" id="PF13409">
    <property type="entry name" value="GST_N_2"/>
    <property type="match status" value="1"/>
</dbReference>
<sequence>MLILIVGNKNYSSWSMRPWVLMRHFGIEFSERALQLGSAEFAATLAKLTPTRTVPVLIDGGMVVGDSLAIVEYLAERHPQHAIWPAAVEARASARMLAATMHSSFGALRANMPMNIEADLAGRGWNLAVQRDLDRICALWQQALAASSGPFLFGEFCAADAFYAPVCSRLRTYAPQLPGFAAAYVDRVLALPAVEQWCAQARAEHVYLADDEPYRRDPAEASSH</sequence>
<evidence type="ECO:0000313" key="2">
    <source>
        <dbReference type="EMBL" id="OIQ80421.1"/>
    </source>
</evidence>
<dbReference type="GO" id="GO:0006559">
    <property type="term" value="P:L-phenylalanine catabolic process"/>
    <property type="evidence" value="ECO:0007669"/>
    <property type="project" value="TreeGrafter"/>
</dbReference>
<protein>
    <submittedName>
        <fullName evidence="2">Glutathione S-transferase YfcF</fullName>
        <ecNumber evidence="2">2.5.1.18</ecNumber>
    </submittedName>
</protein>
<dbReference type="GO" id="GO:0004364">
    <property type="term" value="F:glutathione transferase activity"/>
    <property type="evidence" value="ECO:0007669"/>
    <property type="project" value="UniProtKB-EC"/>
</dbReference>
<gene>
    <name evidence="2" type="primary">yfcF_3</name>
    <name evidence="2" type="ORF">GALL_378190</name>
</gene>
<dbReference type="InterPro" id="IPR036282">
    <property type="entry name" value="Glutathione-S-Trfase_C_sf"/>
</dbReference>
<dbReference type="Pfam" id="PF13410">
    <property type="entry name" value="GST_C_2"/>
    <property type="match status" value="1"/>
</dbReference>
<dbReference type="InterPro" id="IPR004045">
    <property type="entry name" value="Glutathione_S-Trfase_N"/>
</dbReference>